<comment type="catalytic activity">
    <reaction evidence="30">
        <text>N-(5Z,8Z,11Z,14Z)-eicosatetraenoyl-glycine + H2O = (5Z,8Z,11Z,14Z)-eicosatetraenoate + glycine</text>
        <dbReference type="Rhea" id="RHEA:64108"/>
        <dbReference type="ChEBI" id="CHEBI:15377"/>
        <dbReference type="ChEBI" id="CHEBI:32395"/>
        <dbReference type="ChEBI" id="CHEBI:57305"/>
        <dbReference type="ChEBI" id="CHEBI:59002"/>
    </reaction>
    <physiologicalReaction direction="left-to-right" evidence="30">
        <dbReference type="Rhea" id="RHEA:64109"/>
    </physiologicalReaction>
</comment>
<comment type="catalytic activity">
    <reaction evidence="23">
        <text>N-(9Z-octadecenoyl)-taurine + H2O = taurine + (9Z)-octadecenoate</text>
        <dbReference type="Rhea" id="RHEA:63148"/>
        <dbReference type="ChEBI" id="CHEBI:15377"/>
        <dbReference type="ChEBI" id="CHEBI:30823"/>
        <dbReference type="ChEBI" id="CHEBI:146191"/>
        <dbReference type="ChEBI" id="CHEBI:507393"/>
    </reaction>
    <physiologicalReaction direction="left-to-right" evidence="23">
        <dbReference type="Rhea" id="RHEA:63149"/>
    </physiologicalReaction>
</comment>
<dbReference type="Gene3D" id="3.90.1300.10">
    <property type="entry name" value="Amidase signature (AS) domain"/>
    <property type="match status" value="1"/>
</dbReference>
<comment type="catalytic activity">
    <reaction evidence="16">
        <text>N-(15Z-tetracosenoyl)-ethanolamine + H2O = (15Z)-tetracosenoate + ethanolamine</text>
        <dbReference type="Rhea" id="RHEA:63144"/>
        <dbReference type="ChEBI" id="CHEBI:15377"/>
        <dbReference type="ChEBI" id="CHEBI:32392"/>
        <dbReference type="ChEBI" id="CHEBI:57603"/>
        <dbReference type="ChEBI" id="CHEBI:146187"/>
    </reaction>
    <physiologicalReaction direction="left-to-right" evidence="16">
        <dbReference type="Rhea" id="RHEA:63145"/>
    </physiologicalReaction>
</comment>
<keyword evidence="5" id="KW-0378">Hydrolase</keyword>
<evidence type="ECO:0000256" key="8">
    <source>
        <dbReference type="ARBA" id="ARBA00047450"/>
    </source>
</evidence>
<evidence type="ECO:0000256" key="4">
    <source>
        <dbReference type="ARBA" id="ARBA00022553"/>
    </source>
</evidence>
<name>A0A8C6E878_MOSMO</name>
<organism evidence="40 41">
    <name type="scientific">Moschus moschiferus</name>
    <name type="common">Siberian musk deer</name>
    <name type="synonym">Moschus sibiricus</name>
    <dbReference type="NCBI Taxonomy" id="68415"/>
    <lineage>
        <taxon>Eukaryota</taxon>
        <taxon>Metazoa</taxon>
        <taxon>Chordata</taxon>
        <taxon>Craniata</taxon>
        <taxon>Vertebrata</taxon>
        <taxon>Euteleostomi</taxon>
        <taxon>Mammalia</taxon>
        <taxon>Eutheria</taxon>
        <taxon>Laurasiatheria</taxon>
        <taxon>Artiodactyla</taxon>
        <taxon>Ruminantia</taxon>
        <taxon>Pecora</taxon>
        <taxon>Moschidae</taxon>
        <taxon>Moschus</taxon>
    </lineage>
</organism>
<comment type="catalytic activity">
    <reaction evidence="26">
        <text>N-docosanoyl-ethanolamine + H2O = docosanoate + ethanolamine</text>
        <dbReference type="Rhea" id="RHEA:63128"/>
        <dbReference type="ChEBI" id="CHEBI:15377"/>
        <dbReference type="ChEBI" id="CHEBI:23858"/>
        <dbReference type="ChEBI" id="CHEBI:57603"/>
        <dbReference type="ChEBI" id="CHEBI:146186"/>
    </reaction>
    <physiologicalReaction direction="left-to-right" evidence="26">
        <dbReference type="Rhea" id="RHEA:63129"/>
    </physiologicalReaction>
</comment>
<protein>
    <recommendedName>
        <fullName evidence="34">Fatty-acid amide hydrolase 1</fullName>
        <ecNumber evidence="3">3.5.1.99</ecNumber>
    </recommendedName>
    <alternativeName>
        <fullName evidence="37">Anandamide amidohydrolase 1</fullName>
    </alternativeName>
    <alternativeName>
        <fullName evidence="35">Fatty acid ester hydrolase</fullName>
    </alternativeName>
    <alternativeName>
        <fullName evidence="36">Oleamide hydrolase 1</fullName>
    </alternativeName>
</protein>
<evidence type="ECO:0000313" key="41">
    <source>
        <dbReference type="Proteomes" id="UP000694544"/>
    </source>
</evidence>
<dbReference type="Ensembl" id="ENSMMST00000028636.1">
    <property type="protein sequence ID" value="ENSMMSP00000025943.1"/>
    <property type="gene ID" value="ENSMMSG00000019549.1"/>
</dbReference>
<evidence type="ECO:0000256" key="35">
    <source>
        <dbReference type="ARBA" id="ARBA00077111"/>
    </source>
</evidence>
<evidence type="ECO:0000256" key="15">
    <source>
        <dbReference type="ARBA" id="ARBA00050766"/>
    </source>
</evidence>
<comment type="catalytic activity">
    <reaction evidence="28">
        <text>N-(15Z-tetracosenoyl)-taurine + H2O = (15Z)-tetracosenoate + taurine</text>
        <dbReference type="Rhea" id="RHEA:63160"/>
        <dbReference type="ChEBI" id="CHEBI:15377"/>
        <dbReference type="ChEBI" id="CHEBI:32392"/>
        <dbReference type="ChEBI" id="CHEBI:146198"/>
        <dbReference type="ChEBI" id="CHEBI:507393"/>
    </reaction>
    <physiologicalReaction direction="left-to-right" evidence="28">
        <dbReference type="Rhea" id="RHEA:63161"/>
    </physiologicalReaction>
</comment>
<evidence type="ECO:0000256" key="3">
    <source>
        <dbReference type="ARBA" id="ARBA00012112"/>
    </source>
</evidence>
<comment type="catalytic activity">
    <reaction evidence="21">
        <text>N-tetracosanoyl-taurine + H2O = tetracosanoate + taurine</text>
        <dbReference type="Rhea" id="RHEA:63140"/>
        <dbReference type="ChEBI" id="CHEBI:15377"/>
        <dbReference type="ChEBI" id="CHEBI:31014"/>
        <dbReference type="ChEBI" id="CHEBI:132049"/>
        <dbReference type="ChEBI" id="CHEBI:507393"/>
    </reaction>
    <physiologicalReaction direction="left-to-right" evidence="21">
        <dbReference type="Rhea" id="RHEA:63141"/>
    </physiologicalReaction>
</comment>
<comment type="catalytic activity">
    <reaction evidence="31">
        <text>(11Z,14Z,17Z)-eicosatrienamide + H2O = (11Z,14Z,17Z)-eicosatrienoate + NH4(+)</text>
        <dbReference type="Rhea" id="RHEA:63000"/>
        <dbReference type="ChEBI" id="CHEBI:15377"/>
        <dbReference type="ChEBI" id="CHEBI:28938"/>
        <dbReference type="ChEBI" id="CHEBI:77223"/>
        <dbReference type="ChEBI" id="CHEBI:146164"/>
    </reaction>
    <physiologicalReaction direction="left-to-right" evidence="31">
        <dbReference type="Rhea" id="RHEA:63001"/>
    </physiologicalReaction>
</comment>
<comment type="catalytic activity">
    <reaction evidence="15">
        <text>tetradecamide + H2O = tetradecanoate + NH4(+)</text>
        <dbReference type="Rhea" id="RHEA:62992"/>
        <dbReference type="ChEBI" id="CHEBI:15377"/>
        <dbReference type="ChEBI" id="CHEBI:28938"/>
        <dbReference type="ChEBI" id="CHEBI:30807"/>
        <dbReference type="ChEBI" id="CHEBI:137125"/>
    </reaction>
    <physiologicalReaction direction="left-to-right" evidence="15">
        <dbReference type="Rhea" id="RHEA:62993"/>
    </physiologicalReaction>
</comment>
<evidence type="ECO:0000313" key="40">
    <source>
        <dbReference type="Ensembl" id="ENSMMSP00000025943.1"/>
    </source>
</evidence>
<evidence type="ECO:0000256" key="27">
    <source>
        <dbReference type="ARBA" id="ARBA00052512"/>
    </source>
</evidence>
<evidence type="ECO:0000256" key="13">
    <source>
        <dbReference type="ARBA" id="ARBA00050403"/>
    </source>
</evidence>
<comment type="catalytic activity">
    <reaction evidence="25">
        <text>(9Z,12Z)-octadecadienamide + H2O = (9Z,12Z)-octadecadienoate + NH4(+)</text>
        <dbReference type="Rhea" id="RHEA:63020"/>
        <dbReference type="ChEBI" id="CHEBI:15377"/>
        <dbReference type="ChEBI" id="CHEBI:28938"/>
        <dbReference type="ChEBI" id="CHEBI:30245"/>
        <dbReference type="ChEBI" id="CHEBI:82984"/>
    </reaction>
    <physiologicalReaction direction="left-to-right" evidence="25">
        <dbReference type="Rhea" id="RHEA:63021"/>
    </physiologicalReaction>
</comment>
<evidence type="ECO:0000256" key="21">
    <source>
        <dbReference type="ARBA" id="ARBA00051492"/>
    </source>
</evidence>
<dbReference type="InterPro" id="IPR020556">
    <property type="entry name" value="Amidase_CS"/>
</dbReference>
<evidence type="ECO:0000256" key="31">
    <source>
        <dbReference type="ARBA" id="ARBA00052818"/>
    </source>
</evidence>
<evidence type="ECO:0000256" key="20">
    <source>
        <dbReference type="ARBA" id="ARBA00051454"/>
    </source>
</evidence>
<comment type="catalytic activity">
    <reaction evidence="8">
        <text>(9Z)-octadecenoate + glycine = N-(9Z-octadecenoyl)glycine + H2O</text>
        <dbReference type="Rhea" id="RHEA:51316"/>
        <dbReference type="ChEBI" id="CHEBI:15377"/>
        <dbReference type="ChEBI" id="CHEBI:30823"/>
        <dbReference type="ChEBI" id="CHEBI:57305"/>
        <dbReference type="ChEBI" id="CHEBI:133992"/>
    </reaction>
    <physiologicalReaction direction="right-to-left" evidence="8">
        <dbReference type="Rhea" id="RHEA:51318"/>
    </physiologicalReaction>
</comment>
<keyword evidence="7" id="KW-0443">Lipid metabolism</keyword>
<comment type="catalytic activity">
    <reaction evidence="32">
        <text>(8Z,11Z,14Z)-eicosatrienamide + H2O = (8Z,11Z,14Z)-eicosatrienoate + NH4(+)</text>
        <dbReference type="Rhea" id="RHEA:62996"/>
        <dbReference type="ChEBI" id="CHEBI:15377"/>
        <dbReference type="ChEBI" id="CHEBI:28938"/>
        <dbReference type="ChEBI" id="CHEBI:71589"/>
        <dbReference type="ChEBI" id="CHEBI:146163"/>
    </reaction>
    <physiologicalReaction direction="left-to-right" evidence="32">
        <dbReference type="Rhea" id="RHEA:62997"/>
    </physiologicalReaction>
</comment>
<evidence type="ECO:0000256" key="23">
    <source>
        <dbReference type="ARBA" id="ARBA00052289"/>
    </source>
</evidence>
<evidence type="ECO:0000256" key="34">
    <source>
        <dbReference type="ARBA" id="ARBA00073178"/>
    </source>
</evidence>
<evidence type="ECO:0000256" key="28">
    <source>
        <dbReference type="ARBA" id="ARBA00052514"/>
    </source>
</evidence>
<comment type="catalytic activity">
    <reaction evidence="18">
        <text>(11Z)-eicosenamide + H2O = (11Z)-eicosenoate + NH4(+)</text>
        <dbReference type="Rhea" id="RHEA:63120"/>
        <dbReference type="ChEBI" id="CHEBI:15377"/>
        <dbReference type="ChEBI" id="CHEBI:28938"/>
        <dbReference type="ChEBI" id="CHEBI:32426"/>
        <dbReference type="ChEBI" id="CHEBI:146167"/>
    </reaction>
    <physiologicalReaction direction="left-to-right" evidence="18">
        <dbReference type="Rhea" id="RHEA:63121"/>
    </physiologicalReaction>
</comment>
<dbReference type="Pfam" id="PF01425">
    <property type="entry name" value="Amidase"/>
    <property type="match status" value="1"/>
</dbReference>
<reference evidence="40" key="2">
    <citation type="submission" date="2025-09" db="UniProtKB">
        <authorList>
            <consortium name="Ensembl"/>
        </authorList>
    </citation>
    <scope>IDENTIFICATION</scope>
</reference>
<evidence type="ECO:0000256" key="19">
    <source>
        <dbReference type="ARBA" id="ARBA00051346"/>
    </source>
</evidence>
<evidence type="ECO:0000256" key="25">
    <source>
        <dbReference type="ARBA" id="ARBA00052426"/>
    </source>
</evidence>
<comment type="catalytic activity">
    <reaction evidence="14">
        <text>1-O-methyl-(5Z,8Z,11Z,14Z)-eicosatetraenoate + H2O = methanol + (5Z,8Z,11Z,14Z)-eicosatetraenoate + H(+)</text>
        <dbReference type="Rhea" id="RHEA:63052"/>
        <dbReference type="ChEBI" id="CHEBI:15377"/>
        <dbReference type="ChEBI" id="CHEBI:15378"/>
        <dbReference type="ChEBI" id="CHEBI:17790"/>
        <dbReference type="ChEBI" id="CHEBI:32395"/>
        <dbReference type="ChEBI" id="CHEBI:78033"/>
    </reaction>
    <physiologicalReaction direction="left-to-right" evidence="14">
        <dbReference type="Rhea" id="RHEA:63053"/>
    </physiologicalReaction>
</comment>
<evidence type="ECO:0000256" key="11">
    <source>
        <dbReference type="ARBA" id="ARBA00048606"/>
    </source>
</evidence>
<comment type="catalytic activity">
    <reaction evidence="29">
        <text>N-tricosanoyl-taurine + H2O = tricosanoate + taurine</text>
        <dbReference type="Rhea" id="RHEA:63164"/>
        <dbReference type="ChEBI" id="CHEBI:15377"/>
        <dbReference type="ChEBI" id="CHEBI:79007"/>
        <dbReference type="ChEBI" id="CHEBI:146197"/>
        <dbReference type="ChEBI" id="CHEBI:507393"/>
    </reaction>
    <physiologicalReaction direction="left-to-right" evidence="29">
        <dbReference type="Rhea" id="RHEA:63165"/>
    </physiologicalReaction>
</comment>
<evidence type="ECO:0000256" key="2">
    <source>
        <dbReference type="ARBA" id="ARBA00009199"/>
    </source>
</evidence>
<feature type="transmembrane region" description="Helical" evidence="38">
    <location>
        <begin position="6"/>
        <end position="29"/>
    </location>
</feature>
<evidence type="ECO:0000256" key="26">
    <source>
        <dbReference type="ARBA" id="ARBA00052458"/>
    </source>
</evidence>
<evidence type="ECO:0000256" key="10">
    <source>
        <dbReference type="ARBA" id="ARBA00048052"/>
    </source>
</evidence>
<comment type="catalytic activity">
    <reaction evidence="19">
        <text>N-(9Z-hexadecenoyl) ethanolamine + H2O = (9Z)-hexadecenoate + ethanolamine</text>
        <dbReference type="Rhea" id="RHEA:35563"/>
        <dbReference type="ChEBI" id="CHEBI:15377"/>
        <dbReference type="ChEBI" id="CHEBI:32372"/>
        <dbReference type="ChEBI" id="CHEBI:57603"/>
        <dbReference type="ChEBI" id="CHEBI:71465"/>
    </reaction>
    <physiologicalReaction direction="left-to-right" evidence="19">
        <dbReference type="Rhea" id="RHEA:35564"/>
    </physiologicalReaction>
</comment>
<comment type="catalytic activity">
    <reaction evidence="17">
        <text>(5Z,8Z,11Z,14Z)-eicosatetraenamide + H2O = (5Z,8Z,11Z,14Z)-eicosatetraenoate + NH4(+)</text>
        <dbReference type="Rhea" id="RHEA:63016"/>
        <dbReference type="ChEBI" id="CHEBI:15377"/>
        <dbReference type="ChEBI" id="CHEBI:28938"/>
        <dbReference type="ChEBI" id="CHEBI:32395"/>
        <dbReference type="ChEBI" id="CHEBI:137830"/>
    </reaction>
    <physiologicalReaction direction="left-to-right" evidence="17">
        <dbReference type="Rhea" id="RHEA:63017"/>
    </physiologicalReaction>
</comment>
<keyword evidence="4" id="KW-0597">Phosphoprotein</keyword>
<comment type="catalytic activity">
    <reaction evidence="27">
        <text>(6Z)-octadecenamide + H2O = (6Z)-octadecenoate + NH4(+)</text>
        <dbReference type="Rhea" id="RHEA:63008"/>
        <dbReference type="ChEBI" id="CHEBI:15377"/>
        <dbReference type="ChEBI" id="CHEBI:28938"/>
        <dbReference type="ChEBI" id="CHEBI:32375"/>
        <dbReference type="ChEBI" id="CHEBI:146168"/>
    </reaction>
    <physiologicalReaction direction="left-to-right" evidence="27">
        <dbReference type="Rhea" id="RHEA:63009"/>
    </physiologicalReaction>
</comment>
<dbReference type="Proteomes" id="UP000694544">
    <property type="component" value="Unplaced"/>
</dbReference>
<keyword evidence="41" id="KW-1185">Reference proteome</keyword>
<keyword evidence="38" id="KW-0812">Transmembrane</keyword>
<comment type="catalytic activity">
    <reaction evidence="33">
        <text>(15Z)-tetracosenamide + H2O = (15Z)-tetracosenoate + NH4(+)</text>
        <dbReference type="Rhea" id="RHEA:63028"/>
        <dbReference type="ChEBI" id="CHEBI:15377"/>
        <dbReference type="ChEBI" id="CHEBI:28938"/>
        <dbReference type="ChEBI" id="CHEBI:32392"/>
        <dbReference type="ChEBI" id="CHEBI:146166"/>
    </reaction>
    <physiologicalReaction direction="left-to-right" evidence="33">
        <dbReference type="Rhea" id="RHEA:63029"/>
    </physiologicalReaction>
</comment>
<dbReference type="FunFam" id="3.90.1300.10:FF:000001">
    <property type="entry name" value="Fatty-acid amide hydrolase 1"/>
    <property type="match status" value="1"/>
</dbReference>
<keyword evidence="6" id="KW-0442">Lipid degradation</keyword>
<comment type="catalytic activity">
    <reaction evidence="22">
        <text>N-docosanoyl-taurine + H2O = docosanoate + taurine</text>
        <dbReference type="Rhea" id="RHEA:63156"/>
        <dbReference type="ChEBI" id="CHEBI:15377"/>
        <dbReference type="ChEBI" id="CHEBI:23858"/>
        <dbReference type="ChEBI" id="CHEBI:146196"/>
        <dbReference type="ChEBI" id="CHEBI:507393"/>
    </reaction>
    <physiologicalReaction direction="left-to-right" evidence="22">
        <dbReference type="Rhea" id="RHEA:63157"/>
    </physiologicalReaction>
</comment>
<comment type="catalytic activity">
    <reaction evidence="10">
        <text>N-(9Z-octadecenoyl) ethanolamine + H2O = ethanolamine + (9Z)-octadecenoate</text>
        <dbReference type="Rhea" id="RHEA:45060"/>
        <dbReference type="ChEBI" id="CHEBI:15377"/>
        <dbReference type="ChEBI" id="CHEBI:30823"/>
        <dbReference type="ChEBI" id="CHEBI:57603"/>
        <dbReference type="ChEBI" id="CHEBI:71466"/>
    </reaction>
    <physiologicalReaction direction="left-to-right" evidence="10">
        <dbReference type="Rhea" id="RHEA:45061"/>
    </physiologicalReaction>
</comment>
<accession>A0A8C6E878</accession>
<evidence type="ECO:0000256" key="29">
    <source>
        <dbReference type="ARBA" id="ARBA00052634"/>
    </source>
</evidence>
<comment type="catalytic activity">
    <reaction evidence="1">
        <text>(9Z)-octadecenamide + H2O = (9Z)-octadecenoate + NH4(+)</text>
        <dbReference type="Rhea" id="RHEA:26506"/>
        <dbReference type="ChEBI" id="CHEBI:15377"/>
        <dbReference type="ChEBI" id="CHEBI:28938"/>
        <dbReference type="ChEBI" id="CHEBI:30823"/>
        <dbReference type="ChEBI" id="CHEBI:116314"/>
        <dbReference type="EC" id="3.5.1.99"/>
    </reaction>
    <physiologicalReaction direction="left-to-right" evidence="1">
        <dbReference type="Rhea" id="RHEA:26507"/>
    </physiologicalReaction>
</comment>
<keyword evidence="38" id="KW-1133">Transmembrane helix</keyword>
<evidence type="ECO:0000256" key="12">
    <source>
        <dbReference type="ARBA" id="ARBA00050294"/>
    </source>
</evidence>
<evidence type="ECO:0000256" key="30">
    <source>
        <dbReference type="ARBA" id="ARBA00052709"/>
    </source>
</evidence>
<dbReference type="GeneTree" id="ENSGT00940000161237"/>
<keyword evidence="38" id="KW-0472">Membrane</keyword>
<evidence type="ECO:0000259" key="39">
    <source>
        <dbReference type="Pfam" id="PF01425"/>
    </source>
</evidence>
<dbReference type="SUPFAM" id="SSF75304">
    <property type="entry name" value="Amidase signature (AS) enzymes"/>
    <property type="match status" value="1"/>
</dbReference>
<sequence>MVLDEPWAALSGVSGAALACCFVAAALALRWSSRRTARASAVRARRRQKAALDTMDKAAQRFRLQNPDLDSEALLALPLPQLVQKLHSGDLSPEAVLFTYMGKAWEVNKGTNCVTTYLADCETQLCQLPRQGLLYGVPVSLKECFSYKGQDSTLGLSLNQGVPAEGDCVVVQVLKLQGALPFVHTNVPQSMLSFDCSNPLFGPTMNPWNSSKSPGGSSGGEGALIAAGGSPLGLGTDIGGSIRFPSAFCGICGLKPTGNRLSKSGLKGCVYGQVAVQLAVGPMARDVESLALCLRALLCEDMFRLDPTVPPLPFREEIYRSSQPLRIGYYETDNYTMPTPAMKRALLETKQRLEVAGHTLVPFLPSNIPYALETLGMGGLFSDGGMTFLQNFKGDFVDPCLGDSISILRLPGWLKGLLAFMMKPLVPRLSAFLNNMKSRSAGKLWELHHEIEVYRHSVMVQWRALELDVLLTPMLGPALDLNGPGKATGAVSYTVLYNCLDFPAGVVPVTTVTAEDEAQLPHYKGHFGDIWDKMLRKVVRKSVGLPVAVQCVALPWQEELCLRFMREVEQLMNPDKQLS</sequence>
<evidence type="ECO:0000256" key="17">
    <source>
        <dbReference type="ARBA" id="ARBA00051200"/>
    </source>
</evidence>
<comment type="catalytic activity">
    <reaction evidence="20">
        <text>N-octadecanoyl ethanolamine + H2O = octadecanoate + ethanolamine</text>
        <dbReference type="Rhea" id="RHEA:63124"/>
        <dbReference type="ChEBI" id="CHEBI:15377"/>
        <dbReference type="ChEBI" id="CHEBI:25629"/>
        <dbReference type="ChEBI" id="CHEBI:57603"/>
        <dbReference type="ChEBI" id="CHEBI:85299"/>
    </reaction>
    <physiologicalReaction direction="left-to-right" evidence="20">
        <dbReference type="Rhea" id="RHEA:63125"/>
    </physiologicalReaction>
</comment>
<dbReference type="GO" id="GO:0098978">
    <property type="term" value="C:glutamatergic synapse"/>
    <property type="evidence" value="ECO:0007669"/>
    <property type="project" value="Ensembl"/>
</dbReference>
<evidence type="ECO:0000256" key="38">
    <source>
        <dbReference type="SAM" id="Phobius"/>
    </source>
</evidence>
<comment type="catalytic activity">
    <reaction evidence="12">
        <text>N-(5Z,8Z,11Z,14Z-eicosatetraenoyl)-L-serine + H2O = (5Z,8Z,11Z,14Z)-eicosatetraenoate + L-serine</text>
        <dbReference type="Rhea" id="RHEA:64116"/>
        <dbReference type="ChEBI" id="CHEBI:15377"/>
        <dbReference type="ChEBI" id="CHEBI:32395"/>
        <dbReference type="ChEBI" id="CHEBI:33384"/>
        <dbReference type="ChEBI" id="CHEBI:149697"/>
    </reaction>
    <physiologicalReaction direction="left-to-right" evidence="12">
        <dbReference type="Rhea" id="RHEA:64117"/>
    </physiologicalReaction>
</comment>
<dbReference type="EC" id="3.5.1.99" evidence="3"/>
<evidence type="ECO:0000256" key="33">
    <source>
        <dbReference type="ARBA" id="ARBA00052906"/>
    </source>
</evidence>
<evidence type="ECO:0000256" key="37">
    <source>
        <dbReference type="ARBA" id="ARBA00077216"/>
    </source>
</evidence>
<evidence type="ECO:0000256" key="9">
    <source>
        <dbReference type="ARBA" id="ARBA00047476"/>
    </source>
</evidence>
<dbReference type="GO" id="GO:0150036">
    <property type="term" value="P:regulation of trans-synaptic signaling by endocannabinoid, modulating synaptic transmission"/>
    <property type="evidence" value="ECO:0007669"/>
    <property type="project" value="Ensembl"/>
</dbReference>
<evidence type="ECO:0000256" key="5">
    <source>
        <dbReference type="ARBA" id="ARBA00022801"/>
    </source>
</evidence>
<dbReference type="GO" id="GO:0004040">
    <property type="term" value="F:amidase activity"/>
    <property type="evidence" value="ECO:0007669"/>
    <property type="project" value="TreeGrafter"/>
</dbReference>
<comment type="catalytic activity">
    <reaction evidence="13">
        <text>(11Z,14Z)-eicosadienamide + H2O = (11Z,14Z)-eicosadienoate + NH4(+)</text>
        <dbReference type="Rhea" id="RHEA:63004"/>
        <dbReference type="ChEBI" id="CHEBI:15377"/>
        <dbReference type="ChEBI" id="CHEBI:28938"/>
        <dbReference type="ChEBI" id="CHEBI:77220"/>
        <dbReference type="ChEBI" id="CHEBI:146165"/>
    </reaction>
    <physiologicalReaction direction="left-to-right" evidence="13">
        <dbReference type="Rhea" id="RHEA:63005"/>
    </physiologicalReaction>
</comment>
<dbReference type="PROSITE" id="PS00571">
    <property type="entry name" value="AMIDASES"/>
    <property type="match status" value="1"/>
</dbReference>
<feature type="domain" description="Amidase" evidence="39">
    <location>
        <begin position="96"/>
        <end position="562"/>
    </location>
</feature>
<gene>
    <name evidence="40" type="primary">FAAH</name>
</gene>
<evidence type="ECO:0000256" key="16">
    <source>
        <dbReference type="ARBA" id="ARBA00050992"/>
    </source>
</evidence>
<dbReference type="GO" id="GO:0047372">
    <property type="term" value="F:monoacylglycerol lipase activity"/>
    <property type="evidence" value="ECO:0007669"/>
    <property type="project" value="Ensembl"/>
</dbReference>
<evidence type="ECO:0000256" key="24">
    <source>
        <dbReference type="ARBA" id="ARBA00052337"/>
    </source>
</evidence>
<evidence type="ECO:0000256" key="18">
    <source>
        <dbReference type="ARBA" id="ARBA00051311"/>
    </source>
</evidence>
<comment type="similarity">
    <text evidence="2">Belongs to the amidase family.</text>
</comment>
<dbReference type="AlphaFoldDB" id="A0A8C6E878"/>
<comment type="catalytic activity">
    <reaction evidence="9">
        <text>2-(5Z,8Z,11Z,14Z-eicosatetraenoyl)-glycerol + H2O = glycerol + (5Z,8Z,11Z,14Z)-eicosatetraenoate + H(+)</text>
        <dbReference type="Rhea" id="RHEA:26132"/>
        <dbReference type="ChEBI" id="CHEBI:15377"/>
        <dbReference type="ChEBI" id="CHEBI:15378"/>
        <dbReference type="ChEBI" id="CHEBI:17754"/>
        <dbReference type="ChEBI" id="CHEBI:32395"/>
        <dbReference type="ChEBI" id="CHEBI:52392"/>
    </reaction>
    <physiologicalReaction direction="left-to-right" evidence="9">
        <dbReference type="Rhea" id="RHEA:26133"/>
    </physiologicalReaction>
</comment>
<dbReference type="InterPro" id="IPR023631">
    <property type="entry name" value="Amidase_dom"/>
</dbReference>
<evidence type="ECO:0000256" key="7">
    <source>
        <dbReference type="ARBA" id="ARBA00023098"/>
    </source>
</evidence>
<comment type="catalytic activity">
    <reaction evidence="24">
        <text>(9Z,12Z,15Z)-octadecatrienamide + H2O = (9Z,12Z,15Z)-octadecatrienoate + NH4(+)</text>
        <dbReference type="Rhea" id="RHEA:62976"/>
        <dbReference type="ChEBI" id="CHEBI:15377"/>
        <dbReference type="ChEBI" id="CHEBI:28938"/>
        <dbReference type="ChEBI" id="CHEBI:32387"/>
        <dbReference type="ChEBI" id="CHEBI:142684"/>
    </reaction>
    <physiologicalReaction direction="left-to-right" evidence="24">
        <dbReference type="Rhea" id="RHEA:62977"/>
    </physiologicalReaction>
</comment>
<evidence type="ECO:0000256" key="36">
    <source>
        <dbReference type="ARBA" id="ARBA00077157"/>
    </source>
</evidence>
<dbReference type="PANTHER" id="PTHR45847:SF3">
    <property type="entry name" value="FATTY-ACID AMIDE HYDROLASE 1"/>
    <property type="match status" value="1"/>
</dbReference>
<evidence type="ECO:0000256" key="32">
    <source>
        <dbReference type="ARBA" id="ARBA00052857"/>
    </source>
</evidence>
<evidence type="ECO:0000256" key="1">
    <source>
        <dbReference type="ARBA" id="ARBA00000208"/>
    </source>
</evidence>
<evidence type="ECO:0000256" key="14">
    <source>
        <dbReference type="ARBA" id="ARBA00050481"/>
    </source>
</evidence>
<evidence type="ECO:0000256" key="6">
    <source>
        <dbReference type="ARBA" id="ARBA00022963"/>
    </source>
</evidence>
<dbReference type="PANTHER" id="PTHR45847">
    <property type="entry name" value="FATTY ACID AMIDE HYDROLASE"/>
    <property type="match status" value="1"/>
</dbReference>
<reference evidence="40" key="1">
    <citation type="submission" date="2025-08" db="UniProtKB">
        <authorList>
            <consortium name="Ensembl"/>
        </authorList>
    </citation>
    <scope>IDENTIFICATION</scope>
</reference>
<dbReference type="GO" id="GO:0017064">
    <property type="term" value="F:fatty acid amide hydrolase activity"/>
    <property type="evidence" value="ECO:0007669"/>
    <property type="project" value="UniProtKB-EC"/>
</dbReference>
<dbReference type="InterPro" id="IPR052096">
    <property type="entry name" value="Endocannabinoid_amidase"/>
</dbReference>
<evidence type="ECO:0000256" key="22">
    <source>
        <dbReference type="ARBA" id="ARBA00051914"/>
    </source>
</evidence>
<proteinExistence type="inferred from homology"/>
<dbReference type="GO" id="GO:0009062">
    <property type="term" value="P:fatty acid catabolic process"/>
    <property type="evidence" value="ECO:0007669"/>
    <property type="project" value="Ensembl"/>
</dbReference>
<dbReference type="InterPro" id="IPR036928">
    <property type="entry name" value="AS_sf"/>
</dbReference>
<comment type="catalytic activity">
    <reaction evidence="11">
        <text>N-(5Z,8Z,11Z,14Z-eicosatetraenoyl)-ethanolamine + H2O = ethanolamine + (5Z,8Z,11Z,14Z)-eicosatetraenoate</text>
        <dbReference type="Rhea" id="RHEA:26136"/>
        <dbReference type="ChEBI" id="CHEBI:2700"/>
        <dbReference type="ChEBI" id="CHEBI:15377"/>
        <dbReference type="ChEBI" id="CHEBI:32395"/>
        <dbReference type="ChEBI" id="CHEBI:57603"/>
        <dbReference type="EC" id="3.5.1.99"/>
    </reaction>
    <physiologicalReaction direction="left-to-right" evidence="11">
        <dbReference type="Rhea" id="RHEA:26137"/>
    </physiologicalReaction>
</comment>